<dbReference type="PANTHER" id="PTHR12128">
    <property type="entry name" value="DIHYDRODIPICOLINATE SYNTHASE"/>
    <property type="match status" value="1"/>
</dbReference>
<evidence type="ECO:0000256" key="1">
    <source>
        <dbReference type="ARBA" id="ARBA00023239"/>
    </source>
</evidence>
<reference evidence="5 6" key="1">
    <citation type="submission" date="2017-01" db="EMBL/GenBank/DDBJ databases">
        <authorList>
            <person name="Mah S.A."/>
            <person name="Swanson W.J."/>
            <person name="Moy G.W."/>
            <person name="Vacquier V.D."/>
        </authorList>
    </citation>
    <scope>NUCLEOTIDE SEQUENCE [LARGE SCALE GENOMIC DNA]</scope>
    <source>
        <strain evidence="5 6">DCY110</strain>
    </source>
</reference>
<name>A0A1P8K2U9_9BURK</name>
<keyword evidence="6" id="KW-1185">Reference proteome</keyword>
<protein>
    <recommendedName>
        <fullName evidence="7">Dihydrodipicolinate synthase family protein</fullName>
    </recommendedName>
</protein>
<dbReference type="PANTHER" id="PTHR12128:SF67">
    <property type="entry name" value="BLR3884 PROTEIN"/>
    <property type="match status" value="1"/>
</dbReference>
<dbReference type="EMBL" id="CP019236">
    <property type="protein sequence ID" value="APW40334.1"/>
    <property type="molecule type" value="Genomic_DNA"/>
</dbReference>
<evidence type="ECO:0000256" key="2">
    <source>
        <dbReference type="PIRNR" id="PIRNR001365"/>
    </source>
</evidence>
<dbReference type="PIRSF" id="PIRSF001365">
    <property type="entry name" value="DHDPS"/>
    <property type="match status" value="1"/>
</dbReference>
<organism evidence="5 6">
    <name type="scientific">Rhodoferax koreensis</name>
    <dbReference type="NCBI Taxonomy" id="1842727"/>
    <lineage>
        <taxon>Bacteria</taxon>
        <taxon>Pseudomonadati</taxon>
        <taxon>Pseudomonadota</taxon>
        <taxon>Betaproteobacteria</taxon>
        <taxon>Burkholderiales</taxon>
        <taxon>Comamonadaceae</taxon>
        <taxon>Rhodoferax</taxon>
    </lineage>
</organism>
<keyword evidence="1 2" id="KW-0456">Lyase</keyword>
<evidence type="ECO:0000313" key="5">
    <source>
        <dbReference type="EMBL" id="APW40334.1"/>
    </source>
</evidence>
<dbReference type="SUPFAM" id="SSF51569">
    <property type="entry name" value="Aldolase"/>
    <property type="match status" value="1"/>
</dbReference>
<dbReference type="Gene3D" id="3.20.20.70">
    <property type="entry name" value="Aldolase class I"/>
    <property type="match status" value="1"/>
</dbReference>
<dbReference type="CDD" id="cd00408">
    <property type="entry name" value="DHDPS-like"/>
    <property type="match status" value="1"/>
</dbReference>
<dbReference type="STRING" id="1842727.RD110_26625"/>
<feature type="binding site" evidence="4">
    <location>
        <position position="35"/>
    </location>
    <ligand>
        <name>pyruvate</name>
        <dbReference type="ChEBI" id="CHEBI:15361"/>
    </ligand>
</feature>
<dbReference type="Proteomes" id="UP000186609">
    <property type="component" value="Chromosome"/>
</dbReference>
<evidence type="ECO:0000256" key="3">
    <source>
        <dbReference type="PIRSR" id="PIRSR001365-1"/>
    </source>
</evidence>
<dbReference type="AlphaFoldDB" id="A0A1P8K2U9"/>
<dbReference type="PRINTS" id="PR00146">
    <property type="entry name" value="DHPICSNTHASE"/>
</dbReference>
<comment type="similarity">
    <text evidence="2">Belongs to the DapA family.</text>
</comment>
<dbReference type="Pfam" id="PF00701">
    <property type="entry name" value="DHDPS"/>
    <property type="match status" value="1"/>
</dbReference>
<accession>A0A1P8K2U9</accession>
<sequence length="291" mass="31371">MPFQPDGQLDLPRTIAHAKRMMAAGSDGVTLFGTTGEGLAFSVAERKRVLEAVLAAGITPDQVITTTTACALEEAIDLGRHAIALGVKRQLYMPPFFFNHPRDAGVVECVSQVIQGIGNDSLQMLLYHFPSLANVGFSHTAIAELVRRHPKQVIGVKDSSGDLEHSLGLVKAFPALSIFVGSEPHIAPVMRAGGSGSVNGMANVAPHLLRRIISSPQTVSKADEQLVLDLLRLMTVLPGMPFVSAYKVGLAEQMGDDVWLNVRAPLTKLEPEEEKAVREVYRATNQSFDTI</sequence>
<dbReference type="SMART" id="SM01130">
    <property type="entry name" value="DHDPS"/>
    <property type="match status" value="1"/>
</dbReference>
<gene>
    <name evidence="5" type="ORF">RD110_26625</name>
</gene>
<dbReference type="KEGG" id="rhy:RD110_26625"/>
<evidence type="ECO:0000313" key="6">
    <source>
        <dbReference type="Proteomes" id="UP000186609"/>
    </source>
</evidence>
<dbReference type="GO" id="GO:0008840">
    <property type="term" value="F:4-hydroxy-tetrahydrodipicolinate synthase activity"/>
    <property type="evidence" value="ECO:0007669"/>
    <property type="project" value="TreeGrafter"/>
</dbReference>
<proteinExistence type="inferred from homology"/>
<feature type="binding site" evidence="4">
    <location>
        <position position="198"/>
    </location>
    <ligand>
        <name>pyruvate</name>
        <dbReference type="ChEBI" id="CHEBI:15361"/>
    </ligand>
</feature>
<feature type="active site" description="Schiff-base intermediate with substrate" evidence="3">
    <location>
        <position position="157"/>
    </location>
</feature>
<feature type="active site" description="Proton donor/acceptor" evidence="3">
    <location>
        <position position="127"/>
    </location>
</feature>
<evidence type="ECO:0000256" key="4">
    <source>
        <dbReference type="PIRSR" id="PIRSR001365-2"/>
    </source>
</evidence>
<dbReference type="InterPro" id="IPR013785">
    <property type="entry name" value="Aldolase_TIM"/>
</dbReference>
<evidence type="ECO:0008006" key="7">
    <source>
        <dbReference type="Google" id="ProtNLM"/>
    </source>
</evidence>
<dbReference type="InterPro" id="IPR002220">
    <property type="entry name" value="DapA-like"/>
</dbReference>